<dbReference type="Proteomes" id="UP000295169">
    <property type="component" value="Unassembled WGS sequence"/>
</dbReference>
<dbReference type="AlphaFoldDB" id="A0A4R1PP24"/>
<organism evidence="1 2">
    <name type="scientific">Azotobacter chroococcum</name>
    <dbReference type="NCBI Taxonomy" id="353"/>
    <lineage>
        <taxon>Bacteria</taxon>
        <taxon>Pseudomonadati</taxon>
        <taxon>Pseudomonadota</taxon>
        <taxon>Gammaproteobacteria</taxon>
        <taxon>Pseudomonadales</taxon>
        <taxon>Pseudomonadaceae</taxon>
        <taxon>Azotobacter</taxon>
    </lineage>
</organism>
<evidence type="ECO:0000313" key="2">
    <source>
        <dbReference type="Proteomes" id="UP000295169"/>
    </source>
</evidence>
<proteinExistence type="predicted"/>
<reference evidence="1 2" key="1">
    <citation type="submission" date="2019-03" db="EMBL/GenBank/DDBJ databases">
        <title>Genomic Encyclopedia of Type Strains, Phase IV (KMG-IV): sequencing the most valuable type-strain genomes for metagenomic binning, comparative biology and taxonomic classification.</title>
        <authorList>
            <person name="Goeker M."/>
        </authorList>
    </citation>
    <scope>NUCLEOTIDE SEQUENCE [LARGE SCALE GENOMIC DNA]</scope>
    <source>
        <strain evidence="1 2">DSM 2286</strain>
    </source>
</reference>
<name>A0A4R1PP24_9GAMM</name>
<protein>
    <submittedName>
        <fullName evidence="1">Uncharacterized protein</fullName>
    </submittedName>
</protein>
<accession>A0A4R1PP24</accession>
<comment type="caution">
    <text evidence="1">The sequence shown here is derived from an EMBL/GenBank/DDBJ whole genome shotgun (WGS) entry which is preliminary data.</text>
</comment>
<evidence type="ECO:0000313" key="1">
    <source>
        <dbReference type="EMBL" id="TCL32503.1"/>
    </source>
</evidence>
<dbReference type="EMBL" id="SMMU01000007">
    <property type="protein sequence ID" value="TCL32503.1"/>
    <property type="molecule type" value="Genomic_DNA"/>
</dbReference>
<sequence length="47" mass="5042">MKRNSTSIRLIGRAGVVIGWLSLPSTARVADLVHLRALGAVRVEVMA</sequence>
<dbReference type="RefSeq" id="WP_165496629.1">
    <property type="nucleotide sequence ID" value="NZ_JBHLST010000116.1"/>
</dbReference>
<gene>
    <name evidence="1" type="ORF">EV691_10729</name>
</gene>